<keyword evidence="2" id="KW-1185">Reference proteome</keyword>
<organism evidence="1 2">
    <name type="scientific">Tribolium castaneum</name>
    <name type="common">Red flour beetle</name>
    <dbReference type="NCBI Taxonomy" id="7070"/>
    <lineage>
        <taxon>Eukaryota</taxon>
        <taxon>Metazoa</taxon>
        <taxon>Ecdysozoa</taxon>
        <taxon>Arthropoda</taxon>
        <taxon>Hexapoda</taxon>
        <taxon>Insecta</taxon>
        <taxon>Pterygota</taxon>
        <taxon>Neoptera</taxon>
        <taxon>Endopterygota</taxon>
        <taxon>Coleoptera</taxon>
        <taxon>Polyphaga</taxon>
        <taxon>Cucujiformia</taxon>
        <taxon>Tenebrionidae</taxon>
        <taxon>Tenebrionidae incertae sedis</taxon>
        <taxon>Tribolium</taxon>
    </lineage>
</organism>
<dbReference type="InParanoid" id="D7EM35"/>
<protein>
    <submittedName>
        <fullName evidence="1">Uncharacterized protein</fullName>
    </submittedName>
</protein>
<dbReference type="EMBL" id="KQ973113">
    <property type="protein sequence ID" value="EFA12545.1"/>
    <property type="molecule type" value="Genomic_DNA"/>
</dbReference>
<reference evidence="1 2" key="2">
    <citation type="journal article" date="2010" name="Nucleic Acids Res.">
        <title>BeetleBase in 2010: revisions to provide comprehensive genomic information for Tribolium castaneum.</title>
        <authorList>
            <person name="Kim H.S."/>
            <person name="Murphy T."/>
            <person name="Xia J."/>
            <person name="Caragea D."/>
            <person name="Park Y."/>
            <person name="Beeman R.W."/>
            <person name="Lorenzen M.D."/>
            <person name="Butcher S."/>
            <person name="Manak J.R."/>
            <person name="Brown S.J."/>
        </authorList>
    </citation>
    <scope>NUCLEOTIDE SEQUENCE [LARGE SCALE GENOMIC DNA]</scope>
    <source>
        <strain evidence="1 2">Georgia GA2</strain>
    </source>
</reference>
<gene>
    <name evidence="1" type="primary">GLEAN_15872</name>
    <name evidence="1" type="ORF">TcasGA2_TC015872</name>
</gene>
<sequence length="189" mass="21447">MRVNGYLAELRLGLRSCISAIPFMQFTITILLADGEEVKKVVFVTVQVEIQQRPIPQESIGCLAKLSVKRNAFSLWQFQIERQKLSIPSSEFSLGQFLVSFGELIIVCLKKFITTSQSTIPPISLTQQPDTLKTSKDVGGSAKKNAAGKDHYEGYLAKALFLWTYSYHRERLHYFWTAASQPYLRIPHC</sequence>
<evidence type="ECO:0000313" key="1">
    <source>
        <dbReference type="EMBL" id="EFA12545.1"/>
    </source>
</evidence>
<accession>D7EM35</accession>
<evidence type="ECO:0000313" key="2">
    <source>
        <dbReference type="Proteomes" id="UP000007266"/>
    </source>
</evidence>
<reference evidence="1 2" key="1">
    <citation type="journal article" date="2008" name="Nature">
        <title>The genome of the model beetle and pest Tribolium castaneum.</title>
        <authorList>
            <consortium name="Tribolium Genome Sequencing Consortium"/>
            <person name="Richards S."/>
            <person name="Gibbs R.A."/>
            <person name="Weinstock G.M."/>
            <person name="Brown S.J."/>
            <person name="Denell R."/>
            <person name="Beeman R.W."/>
            <person name="Gibbs R."/>
            <person name="Beeman R.W."/>
            <person name="Brown S.J."/>
            <person name="Bucher G."/>
            <person name="Friedrich M."/>
            <person name="Grimmelikhuijzen C.J."/>
            <person name="Klingler M."/>
            <person name="Lorenzen M."/>
            <person name="Richards S."/>
            <person name="Roth S."/>
            <person name="Schroder R."/>
            <person name="Tautz D."/>
            <person name="Zdobnov E.M."/>
            <person name="Muzny D."/>
            <person name="Gibbs R.A."/>
            <person name="Weinstock G.M."/>
            <person name="Attaway T."/>
            <person name="Bell S."/>
            <person name="Buhay C.J."/>
            <person name="Chandrabose M.N."/>
            <person name="Chavez D."/>
            <person name="Clerk-Blankenburg K.P."/>
            <person name="Cree A."/>
            <person name="Dao M."/>
            <person name="Davis C."/>
            <person name="Chacko J."/>
            <person name="Dinh H."/>
            <person name="Dugan-Rocha S."/>
            <person name="Fowler G."/>
            <person name="Garner T.T."/>
            <person name="Garnes J."/>
            <person name="Gnirke A."/>
            <person name="Hawes A."/>
            <person name="Hernandez J."/>
            <person name="Hines S."/>
            <person name="Holder M."/>
            <person name="Hume J."/>
            <person name="Jhangiani S.N."/>
            <person name="Joshi V."/>
            <person name="Khan Z.M."/>
            <person name="Jackson L."/>
            <person name="Kovar C."/>
            <person name="Kowis A."/>
            <person name="Lee S."/>
            <person name="Lewis L.R."/>
            <person name="Margolis J."/>
            <person name="Morgan M."/>
            <person name="Nazareth L.V."/>
            <person name="Nguyen N."/>
            <person name="Okwuonu G."/>
            <person name="Parker D."/>
            <person name="Richards S."/>
            <person name="Ruiz S.J."/>
            <person name="Santibanez J."/>
            <person name="Savard J."/>
            <person name="Scherer S.E."/>
            <person name="Schneider B."/>
            <person name="Sodergren E."/>
            <person name="Tautz D."/>
            <person name="Vattahil S."/>
            <person name="Villasana D."/>
            <person name="White C.S."/>
            <person name="Wright R."/>
            <person name="Park Y."/>
            <person name="Beeman R.W."/>
            <person name="Lord J."/>
            <person name="Oppert B."/>
            <person name="Lorenzen M."/>
            <person name="Brown S."/>
            <person name="Wang L."/>
            <person name="Savard J."/>
            <person name="Tautz D."/>
            <person name="Richards S."/>
            <person name="Weinstock G."/>
            <person name="Gibbs R.A."/>
            <person name="Liu Y."/>
            <person name="Worley K."/>
            <person name="Weinstock G."/>
            <person name="Elsik C.G."/>
            <person name="Reese J.T."/>
            <person name="Elhaik E."/>
            <person name="Landan G."/>
            <person name="Graur D."/>
            <person name="Arensburger P."/>
            <person name="Atkinson P."/>
            <person name="Beeman R.W."/>
            <person name="Beidler J."/>
            <person name="Brown S.J."/>
            <person name="Demuth J.P."/>
            <person name="Drury D.W."/>
            <person name="Du Y.Z."/>
            <person name="Fujiwara H."/>
            <person name="Lorenzen M."/>
            <person name="Maselli V."/>
            <person name="Osanai M."/>
            <person name="Park Y."/>
            <person name="Robertson H.M."/>
            <person name="Tu Z."/>
            <person name="Wang J.J."/>
            <person name="Wang S."/>
            <person name="Richards S."/>
            <person name="Song H."/>
            <person name="Zhang L."/>
            <person name="Sodergren E."/>
            <person name="Werner D."/>
            <person name="Stanke M."/>
            <person name="Morgenstern B."/>
            <person name="Solovyev V."/>
            <person name="Kosarev P."/>
            <person name="Brown G."/>
            <person name="Chen H.C."/>
            <person name="Ermolaeva O."/>
            <person name="Hlavina W."/>
            <person name="Kapustin Y."/>
            <person name="Kiryutin B."/>
            <person name="Kitts P."/>
            <person name="Maglott D."/>
            <person name="Pruitt K."/>
            <person name="Sapojnikov V."/>
            <person name="Souvorov A."/>
            <person name="Mackey A.J."/>
            <person name="Waterhouse R.M."/>
            <person name="Wyder S."/>
            <person name="Zdobnov E.M."/>
            <person name="Zdobnov E.M."/>
            <person name="Wyder S."/>
            <person name="Kriventseva E.V."/>
            <person name="Kadowaki T."/>
            <person name="Bork P."/>
            <person name="Aranda M."/>
            <person name="Bao R."/>
            <person name="Beermann A."/>
            <person name="Berns N."/>
            <person name="Bolognesi R."/>
            <person name="Bonneton F."/>
            <person name="Bopp D."/>
            <person name="Brown S.J."/>
            <person name="Bucher G."/>
            <person name="Butts T."/>
            <person name="Chaumot A."/>
            <person name="Denell R.E."/>
            <person name="Ferrier D.E."/>
            <person name="Friedrich M."/>
            <person name="Gordon C.M."/>
            <person name="Jindra M."/>
            <person name="Klingler M."/>
            <person name="Lan Q."/>
            <person name="Lattorff H.M."/>
            <person name="Laudet V."/>
            <person name="von Levetsow C."/>
            <person name="Liu Z."/>
            <person name="Lutz R."/>
            <person name="Lynch J.A."/>
            <person name="da Fonseca R.N."/>
            <person name="Posnien N."/>
            <person name="Reuter R."/>
            <person name="Roth S."/>
            <person name="Savard J."/>
            <person name="Schinko J.B."/>
            <person name="Schmitt C."/>
            <person name="Schoppmeier M."/>
            <person name="Schroder R."/>
            <person name="Shippy T.D."/>
            <person name="Simonnet F."/>
            <person name="Marques-Souza H."/>
            <person name="Tautz D."/>
            <person name="Tomoyasu Y."/>
            <person name="Trauner J."/>
            <person name="Van der Zee M."/>
            <person name="Vervoort M."/>
            <person name="Wittkopp N."/>
            <person name="Wimmer E.A."/>
            <person name="Yang X."/>
            <person name="Jones A.K."/>
            <person name="Sattelle D.B."/>
            <person name="Ebert P.R."/>
            <person name="Nelson D."/>
            <person name="Scott J.G."/>
            <person name="Beeman R.W."/>
            <person name="Muthukrishnan S."/>
            <person name="Kramer K.J."/>
            <person name="Arakane Y."/>
            <person name="Beeman R.W."/>
            <person name="Zhu Q."/>
            <person name="Hogenkamp D."/>
            <person name="Dixit R."/>
            <person name="Oppert B."/>
            <person name="Jiang H."/>
            <person name="Zou Z."/>
            <person name="Marshall J."/>
            <person name="Elpidina E."/>
            <person name="Vinokurov K."/>
            <person name="Oppert C."/>
            <person name="Zou Z."/>
            <person name="Evans J."/>
            <person name="Lu Z."/>
            <person name="Zhao P."/>
            <person name="Sumathipala N."/>
            <person name="Altincicek B."/>
            <person name="Vilcinskas A."/>
            <person name="Williams M."/>
            <person name="Hultmark D."/>
            <person name="Hetru C."/>
            <person name="Jiang H."/>
            <person name="Grimmelikhuijzen C.J."/>
            <person name="Hauser F."/>
            <person name="Cazzamali G."/>
            <person name="Williamson M."/>
            <person name="Park Y."/>
            <person name="Li B."/>
            <person name="Tanaka Y."/>
            <person name="Predel R."/>
            <person name="Neupert S."/>
            <person name="Schachtner J."/>
            <person name="Verleyen P."/>
            <person name="Raible F."/>
            <person name="Bork P."/>
            <person name="Friedrich M."/>
            <person name="Walden K.K."/>
            <person name="Robertson H.M."/>
            <person name="Angeli S."/>
            <person name="Foret S."/>
            <person name="Bucher G."/>
            <person name="Schuetz S."/>
            <person name="Maleszka R."/>
            <person name="Wimmer E.A."/>
            <person name="Beeman R.W."/>
            <person name="Lorenzen M."/>
            <person name="Tomoyasu Y."/>
            <person name="Miller S.C."/>
            <person name="Grossmann D."/>
            <person name="Bucher G."/>
        </authorList>
    </citation>
    <scope>NUCLEOTIDE SEQUENCE [LARGE SCALE GENOMIC DNA]</scope>
    <source>
        <strain evidence="1 2">Georgia GA2</strain>
    </source>
</reference>
<dbReference type="HOGENOM" id="CLU_1436180_0_0_1"/>
<dbReference type="Proteomes" id="UP000007266">
    <property type="component" value="Unassembled WGS sequence"/>
</dbReference>
<proteinExistence type="predicted"/>
<name>D7EM35_TRICA</name>
<dbReference type="AlphaFoldDB" id="D7EM35"/>